<evidence type="ECO:0000256" key="5">
    <source>
        <dbReference type="ARBA" id="ARBA00022801"/>
    </source>
</evidence>
<comment type="function">
    <text evidence="7">Single strand-specific metallo-endoribonuclease involved in late-stage 70S ribosome quality control and in maturation of the 3' terminus of the 16S rRNA.</text>
</comment>
<dbReference type="PROSITE" id="PS01306">
    <property type="entry name" value="UPF0054"/>
    <property type="match status" value="1"/>
</dbReference>
<sequence>MITVEADISESWPEPPDWAALAQTACEQALSVSASNFLLSKEYETEISVCFSDNDTVHDLNKTWRDKDRPTNVLSFPMMEAEELATIKQMVGSECLLGDIILAFDVAKKEALEKGISLENHVTHLITHGTLHLLGYDHIVEAEAEEMEGLERKALAILNIADPYPDDEPNKESLDG</sequence>
<feature type="binding site" evidence="7">
    <location>
        <position position="128"/>
    </location>
    <ligand>
        <name>Zn(2+)</name>
        <dbReference type="ChEBI" id="CHEBI:29105"/>
        <note>catalytic</note>
    </ligand>
</feature>
<organism evidence="8 9">
    <name type="scientific">Zymomonas mobilis</name>
    <dbReference type="NCBI Taxonomy" id="542"/>
    <lineage>
        <taxon>Bacteria</taxon>
        <taxon>Pseudomonadati</taxon>
        <taxon>Pseudomonadota</taxon>
        <taxon>Alphaproteobacteria</taxon>
        <taxon>Sphingomonadales</taxon>
        <taxon>Zymomonadaceae</taxon>
        <taxon>Zymomonas</taxon>
    </lineage>
</organism>
<evidence type="ECO:0000256" key="1">
    <source>
        <dbReference type="ARBA" id="ARBA00010875"/>
    </source>
</evidence>
<proteinExistence type="inferred from homology"/>
<gene>
    <name evidence="7" type="primary">ybeY</name>
    <name evidence="8" type="ORF">FBY58_0156</name>
</gene>
<feature type="binding site" evidence="7">
    <location>
        <position position="138"/>
    </location>
    <ligand>
        <name>Zn(2+)</name>
        <dbReference type="ChEBI" id="CHEBI:29105"/>
        <note>catalytic</note>
    </ligand>
</feature>
<dbReference type="InterPro" id="IPR002036">
    <property type="entry name" value="YbeY"/>
</dbReference>
<keyword evidence="3 7" id="KW-0479">Metal-binding</keyword>
<dbReference type="NCBIfam" id="TIGR00043">
    <property type="entry name" value="rRNA maturation RNase YbeY"/>
    <property type="match status" value="1"/>
</dbReference>
<dbReference type="Proteomes" id="UP000316887">
    <property type="component" value="Unassembled WGS sequence"/>
</dbReference>
<evidence type="ECO:0000256" key="4">
    <source>
        <dbReference type="ARBA" id="ARBA00022759"/>
    </source>
</evidence>
<dbReference type="AlphaFoldDB" id="A0A542VZ72"/>
<dbReference type="PANTHER" id="PTHR46986">
    <property type="entry name" value="ENDORIBONUCLEASE YBEY, CHLOROPLASTIC"/>
    <property type="match status" value="1"/>
</dbReference>
<dbReference type="GO" id="GO:0004521">
    <property type="term" value="F:RNA endonuclease activity"/>
    <property type="evidence" value="ECO:0007669"/>
    <property type="project" value="UniProtKB-UniRule"/>
</dbReference>
<dbReference type="GO" id="GO:0008270">
    <property type="term" value="F:zinc ion binding"/>
    <property type="evidence" value="ECO:0007669"/>
    <property type="project" value="UniProtKB-UniRule"/>
</dbReference>
<evidence type="ECO:0000313" key="9">
    <source>
        <dbReference type="Proteomes" id="UP000316887"/>
    </source>
</evidence>
<dbReference type="HAMAP" id="MF_00009">
    <property type="entry name" value="Endoribonucl_YbeY"/>
    <property type="match status" value="1"/>
</dbReference>
<dbReference type="EC" id="3.1.-.-" evidence="7"/>
<dbReference type="GO" id="GO:0005737">
    <property type="term" value="C:cytoplasm"/>
    <property type="evidence" value="ECO:0007669"/>
    <property type="project" value="UniProtKB-SubCell"/>
</dbReference>
<dbReference type="SUPFAM" id="SSF55486">
    <property type="entry name" value="Metalloproteases ('zincins'), catalytic domain"/>
    <property type="match status" value="1"/>
</dbReference>
<dbReference type="PANTHER" id="PTHR46986:SF1">
    <property type="entry name" value="ENDORIBONUCLEASE YBEY, CHLOROPLASTIC"/>
    <property type="match status" value="1"/>
</dbReference>
<reference evidence="8 9" key="1">
    <citation type="submission" date="2019-06" db="EMBL/GenBank/DDBJ databases">
        <title>Genome sequencing of Zymomonas mobilis strains for genetic engineering and biofuel applications.</title>
        <authorList>
            <person name="Teravest M."/>
        </authorList>
    </citation>
    <scope>NUCLEOTIDE SEQUENCE [LARGE SCALE GENOMIC DNA]</scope>
    <source>
        <strain evidence="8 9">AN0101</strain>
    </source>
</reference>
<dbReference type="GO" id="GO:0004222">
    <property type="term" value="F:metalloendopeptidase activity"/>
    <property type="evidence" value="ECO:0007669"/>
    <property type="project" value="InterPro"/>
</dbReference>
<comment type="similarity">
    <text evidence="1 7">Belongs to the endoribonuclease YbeY family.</text>
</comment>
<dbReference type="Pfam" id="PF02130">
    <property type="entry name" value="YbeY"/>
    <property type="match status" value="1"/>
</dbReference>
<evidence type="ECO:0000256" key="2">
    <source>
        <dbReference type="ARBA" id="ARBA00022722"/>
    </source>
</evidence>
<dbReference type="OrthoDB" id="9807740at2"/>
<dbReference type="GO" id="GO:0006364">
    <property type="term" value="P:rRNA processing"/>
    <property type="evidence" value="ECO:0007669"/>
    <property type="project" value="UniProtKB-UniRule"/>
</dbReference>
<dbReference type="RefSeq" id="WP_141918999.1">
    <property type="nucleotide sequence ID" value="NZ_VFOF01000001.1"/>
</dbReference>
<accession>A0A542VZ72</accession>
<feature type="binding site" evidence="7">
    <location>
        <position position="132"/>
    </location>
    <ligand>
        <name>Zn(2+)</name>
        <dbReference type="ChEBI" id="CHEBI:29105"/>
        <note>catalytic</note>
    </ligand>
</feature>
<protein>
    <recommendedName>
        <fullName evidence="7">Endoribonuclease YbeY</fullName>
        <ecNumber evidence="7">3.1.-.-</ecNumber>
    </recommendedName>
</protein>
<evidence type="ECO:0000256" key="6">
    <source>
        <dbReference type="ARBA" id="ARBA00022833"/>
    </source>
</evidence>
<keyword evidence="6 7" id="KW-0862">Zinc</keyword>
<dbReference type="Gene3D" id="3.40.390.30">
    <property type="entry name" value="Metalloproteases ('zincins'), catalytic domain"/>
    <property type="match status" value="1"/>
</dbReference>
<dbReference type="EMBL" id="VFOF01000001">
    <property type="protein sequence ID" value="TQL16620.1"/>
    <property type="molecule type" value="Genomic_DNA"/>
</dbReference>
<comment type="caution">
    <text evidence="8">The sequence shown here is derived from an EMBL/GenBank/DDBJ whole genome shotgun (WGS) entry which is preliminary data.</text>
</comment>
<name>A0A542VZ72_ZYMMB</name>
<keyword evidence="7" id="KW-0963">Cytoplasm</keyword>
<evidence type="ECO:0000256" key="3">
    <source>
        <dbReference type="ARBA" id="ARBA00022723"/>
    </source>
</evidence>
<comment type="subcellular location">
    <subcellularLocation>
        <location evidence="7">Cytoplasm</location>
    </subcellularLocation>
</comment>
<evidence type="ECO:0000256" key="7">
    <source>
        <dbReference type="HAMAP-Rule" id="MF_00009"/>
    </source>
</evidence>
<comment type="cofactor">
    <cofactor evidence="7">
        <name>Zn(2+)</name>
        <dbReference type="ChEBI" id="CHEBI:29105"/>
    </cofactor>
    <text evidence="7">Binds 1 zinc ion.</text>
</comment>
<keyword evidence="2 7" id="KW-0540">Nuclease</keyword>
<dbReference type="InterPro" id="IPR020549">
    <property type="entry name" value="YbeY_CS"/>
</dbReference>
<keyword evidence="7" id="KW-0690">Ribosome biogenesis</keyword>
<keyword evidence="5 7" id="KW-0378">Hydrolase</keyword>
<evidence type="ECO:0000313" key="8">
    <source>
        <dbReference type="EMBL" id="TQL16620.1"/>
    </source>
</evidence>
<keyword evidence="4 7" id="KW-0255">Endonuclease</keyword>
<keyword evidence="7" id="KW-0698">rRNA processing</keyword>
<dbReference type="InterPro" id="IPR023091">
    <property type="entry name" value="MetalPrtase_cat_dom_sf_prd"/>
</dbReference>